<evidence type="ECO:0000256" key="5">
    <source>
        <dbReference type="ARBA" id="ARBA00022679"/>
    </source>
</evidence>
<dbReference type="Proteomes" id="UP000019384">
    <property type="component" value="Unassembled WGS sequence"/>
</dbReference>
<proteinExistence type="inferred from homology"/>
<reference evidence="11" key="2">
    <citation type="submission" date="2014-02" db="EMBL/GenBank/DDBJ databases">
        <title>Complete DNA sequence of /Kuraishia capsulata/ illustrates novel genomic features among budding yeasts (/Saccharomycotina/).</title>
        <authorList>
            <person name="Morales L."/>
            <person name="Noel B."/>
            <person name="Porcel B."/>
            <person name="Marcet-Houben M."/>
            <person name="Hullo M-F."/>
            <person name="Sacerdot C."/>
            <person name="Tekaia F."/>
            <person name="Leh-Louis V."/>
            <person name="Despons L."/>
            <person name="Khanna V."/>
            <person name="Aury J-M."/>
            <person name="Barbe V."/>
            <person name="Couloux A."/>
            <person name="Labadie K."/>
            <person name="Pelletier E."/>
            <person name="Souciet J-L."/>
            <person name="Boekhout T."/>
            <person name="Gabaldon T."/>
            <person name="Wincker P."/>
            <person name="Dujon B."/>
        </authorList>
    </citation>
    <scope>NUCLEOTIDE SEQUENCE</scope>
    <source>
        <strain evidence="11">CBS 1993</strain>
    </source>
</reference>
<dbReference type="PANTHER" id="PTHR10344:SF1">
    <property type="entry name" value="THYMIDYLATE KINASE"/>
    <property type="match status" value="1"/>
</dbReference>
<dbReference type="NCBIfam" id="TIGR00041">
    <property type="entry name" value="DTMP_kinase"/>
    <property type="match status" value="1"/>
</dbReference>
<organism evidence="11 12">
    <name type="scientific">Kuraishia capsulata CBS 1993</name>
    <dbReference type="NCBI Taxonomy" id="1382522"/>
    <lineage>
        <taxon>Eukaryota</taxon>
        <taxon>Fungi</taxon>
        <taxon>Dikarya</taxon>
        <taxon>Ascomycota</taxon>
        <taxon>Saccharomycotina</taxon>
        <taxon>Pichiomycetes</taxon>
        <taxon>Pichiales</taxon>
        <taxon>Pichiaceae</taxon>
        <taxon>Kuraishia</taxon>
    </lineage>
</organism>
<accession>W6MKI4</accession>
<evidence type="ECO:0000256" key="2">
    <source>
        <dbReference type="ARBA" id="ARBA00009776"/>
    </source>
</evidence>
<keyword evidence="8" id="KW-0418">Kinase</keyword>
<dbReference type="OrthoDB" id="425602at2759"/>
<evidence type="ECO:0000313" key="12">
    <source>
        <dbReference type="Proteomes" id="UP000019384"/>
    </source>
</evidence>
<dbReference type="HOGENOM" id="CLU_049131_3_1_1"/>
<comment type="pathway">
    <text evidence="1">Pyrimidine metabolism; dTTP biosynthesis.</text>
</comment>
<dbReference type="GO" id="GO:0120136">
    <property type="term" value="F:dUMP kinase activity"/>
    <property type="evidence" value="ECO:0007669"/>
    <property type="project" value="EnsemblFungi"/>
</dbReference>
<dbReference type="SUPFAM" id="SSF52540">
    <property type="entry name" value="P-loop containing nucleoside triphosphate hydrolases"/>
    <property type="match status" value="1"/>
</dbReference>
<evidence type="ECO:0000313" key="11">
    <source>
        <dbReference type="EMBL" id="CDK25222.1"/>
    </source>
</evidence>
<evidence type="ECO:0000256" key="4">
    <source>
        <dbReference type="ARBA" id="ARBA00017144"/>
    </source>
</evidence>
<dbReference type="GeneID" id="34518622"/>
<evidence type="ECO:0000256" key="3">
    <source>
        <dbReference type="ARBA" id="ARBA00012980"/>
    </source>
</evidence>
<dbReference type="GO" id="GO:0006235">
    <property type="term" value="P:dTTP biosynthetic process"/>
    <property type="evidence" value="ECO:0007669"/>
    <property type="project" value="EnsemblFungi"/>
</dbReference>
<dbReference type="GO" id="GO:0006227">
    <property type="term" value="P:dUDP biosynthetic process"/>
    <property type="evidence" value="ECO:0007669"/>
    <property type="project" value="EnsemblFungi"/>
</dbReference>
<dbReference type="EC" id="2.7.4.9" evidence="3"/>
<dbReference type="InterPro" id="IPR039430">
    <property type="entry name" value="Thymidylate_kin-like_dom"/>
</dbReference>
<dbReference type="GO" id="GO:0005524">
    <property type="term" value="F:ATP binding"/>
    <property type="evidence" value="ECO:0007669"/>
    <property type="project" value="UniProtKB-KW"/>
</dbReference>
<dbReference type="GO" id="GO:0004798">
    <property type="term" value="F:dTMP kinase activity"/>
    <property type="evidence" value="ECO:0007669"/>
    <property type="project" value="UniProtKB-EC"/>
</dbReference>
<dbReference type="InterPro" id="IPR018095">
    <property type="entry name" value="Thymidylate_kin_CS"/>
</dbReference>
<dbReference type="InterPro" id="IPR018094">
    <property type="entry name" value="Thymidylate_kinase"/>
</dbReference>
<dbReference type="RefSeq" id="XP_022457234.1">
    <property type="nucleotide sequence ID" value="XM_022605802.1"/>
</dbReference>
<keyword evidence="7" id="KW-0547">Nucleotide-binding</keyword>
<sequence>MTRGPIILFEGLDRTGKSTQTESLVDALRRVGIGAELFRFPNRETGLGKMINAYLTGGSLNDETAHLLFSANRWECKDALVASSEAGNAVVIDRYIFSGVAYSAAKGLEREWCVSPDLGLPSPDIVIFFKFKDTAKATERGQYGEERYEKVEFQKLVRHEFEKFEEESSGSWNVVYVDDKPIAEVAEEVWQIVGSVCEKGIEDEIRPFQWEFKK</sequence>
<reference evidence="11" key="1">
    <citation type="submission" date="2013-12" db="EMBL/GenBank/DDBJ databases">
        <authorList>
            <person name="Genoscope - CEA"/>
        </authorList>
    </citation>
    <scope>NUCLEOTIDE SEQUENCE</scope>
    <source>
        <strain evidence="11">CBS 1993</strain>
    </source>
</reference>
<dbReference type="EMBL" id="HG793125">
    <property type="protein sequence ID" value="CDK25222.1"/>
    <property type="molecule type" value="Genomic_DNA"/>
</dbReference>
<evidence type="ECO:0000256" key="9">
    <source>
        <dbReference type="ARBA" id="ARBA00022840"/>
    </source>
</evidence>
<dbReference type="STRING" id="1382522.W6MKI4"/>
<dbReference type="FunFam" id="3.40.50.300:FF:000679">
    <property type="entry name" value="Thymidylate kinase"/>
    <property type="match status" value="1"/>
</dbReference>
<dbReference type="Gene3D" id="3.40.50.300">
    <property type="entry name" value="P-loop containing nucleotide triphosphate hydrolases"/>
    <property type="match status" value="1"/>
</dbReference>
<evidence type="ECO:0000256" key="6">
    <source>
        <dbReference type="ARBA" id="ARBA00022727"/>
    </source>
</evidence>
<gene>
    <name evidence="11" type="ORF">KUCA_T00001189001</name>
</gene>
<dbReference type="PROSITE" id="PS01331">
    <property type="entry name" value="THYMIDYLATE_KINASE"/>
    <property type="match status" value="1"/>
</dbReference>
<evidence type="ECO:0000256" key="8">
    <source>
        <dbReference type="ARBA" id="ARBA00022777"/>
    </source>
</evidence>
<dbReference type="GO" id="GO:0005829">
    <property type="term" value="C:cytosol"/>
    <property type="evidence" value="ECO:0007669"/>
    <property type="project" value="TreeGrafter"/>
</dbReference>
<keyword evidence="6" id="KW-0545">Nucleotide biosynthesis</keyword>
<dbReference type="PANTHER" id="PTHR10344">
    <property type="entry name" value="THYMIDYLATE KINASE"/>
    <property type="match status" value="1"/>
</dbReference>
<evidence type="ECO:0000256" key="7">
    <source>
        <dbReference type="ARBA" id="ARBA00022741"/>
    </source>
</evidence>
<dbReference type="GO" id="GO:0005634">
    <property type="term" value="C:nucleus"/>
    <property type="evidence" value="ECO:0007669"/>
    <property type="project" value="EnsemblFungi"/>
</dbReference>
<comment type="similarity">
    <text evidence="2">Belongs to the thymidylate kinase family.</text>
</comment>
<feature type="domain" description="Thymidylate kinase-like" evidence="10">
    <location>
        <begin position="9"/>
        <end position="188"/>
    </location>
</feature>
<dbReference type="Pfam" id="PF02223">
    <property type="entry name" value="Thymidylate_kin"/>
    <property type="match status" value="1"/>
</dbReference>
<dbReference type="GO" id="GO:0004550">
    <property type="term" value="F:nucleoside diphosphate kinase activity"/>
    <property type="evidence" value="ECO:0007669"/>
    <property type="project" value="EnsemblFungi"/>
</dbReference>
<name>W6MKI4_9ASCO</name>
<keyword evidence="12" id="KW-1185">Reference proteome</keyword>
<keyword evidence="5" id="KW-0808">Transferase</keyword>
<dbReference type="InterPro" id="IPR027417">
    <property type="entry name" value="P-loop_NTPase"/>
</dbReference>
<dbReference type="HAMAP" id="MF_00165">
    <property type="entry name" value="Thymidylate_kinase"/>
    <property type="match status" value="1"/>
</dbReference>
<keyword evidence="9" id="KW-0067">ATP-binding</keyword>
<evidence type="ECO:0000256" key="1">
    <source>
        <dbReference type="ARBA" id="ARBA00004992"/>
    </source>
</evidence>
<protein>
    <recommendedName>
        <fullName evidence="4">Thymidylate kinase</fullName>
        <ecNumber evidence="3">2.7.4.9</ecNumber>
    </recommendedName>
</protein>
<evidence type="ECO:0000259" key="10">
    <source>
        <dbReference type="Pfam" id="PF02223"/>
    </source>
</evidence>
<dbReference type="AlphaFoldDB" id="W6MKI4"/>
<dbReference type="GO" id="GO:0006233">
    <property type="term" value="P:dTDP biosynthetic process"/>
    <property type="evidence" value="ECO:0007669"/>
    <property type="project" value="EnsemblFungi"/>
</dbReference>